<protein>
    <submittedName>
        <fullName evidence="1">Uncharacterized protein</fullName>
    </submittedName>
</protein>
<sequence>MADPTLTDLLAEAREELQWRRWVYPRRVMDGVMKLSEQTRKIALQEAIVENLQRQVEAEIGTHAARKVQPLFAGRAH</sequence>
<dbReference type="RefSeq" id="WP_181054955.1">
    <property type="nucleotide sequence ID" value="NZ_JACDXJ010000004.1"/>
</dbReference>
<dbReference type="Proteomes" id="UP000572984">
    <property type="component" value="Unassembled WGS sequence"/>
</dbReference>
<accession>A0A838BUZ9</accession>
<reference evidence="1 2" key="1">
    <citation type="submission" date="2020-07" db="EMBL/GenBank/DDBJ databases">
        <title>Draft genome and description of Microvirga mediterraneensis Marseille-Q2068 sp. nov.</title>
        <authorList>
            <person name="Boxberger M."/>
        </authorList>
    </citation>
    <scope>NUCLEOTIDE SEQUENCE [LARGE SCALE GENOMIC DNA]</scope>
    <source>
        <strain evidence="1 2">Marseille-Q2068</strain>
    </source>
</reference>
<keyword evidence="2" id="KW-1185">Reference proteome</keyword>
<dbReference type="EMBL" id="JACDXJ010000004">
    <property type="protein sequence ID" value="MBA1159367.1"/>
    <property type="molecule type" value="Genomic_DNA"/>
</dbReference>
<evidence type="ECO:0000313" key="1">
    <source>
        <dbReference type="EMBL" id="MBA1159367.1"/>
    </source>
</evidence>
<evidence type="ECO:0000313" key="2">
    <source>
        <dbReference type="Proteomes" id="UP000572984"/>
    </source>
</evidence>
<organism evidence="1 2">
    <name type="scientific">Microvirga mediterraneensis</name>
    <dbReference type="NCBI Taxonomy" id="2754695"/>
    <lineage>
        <taxon>Bacteria</taxon>
        <taxon>Pseudomonadati</taxon>
        <taxon>Pseudomonadota</taxon>
        <taxon>Alphaproteobacteria</taxon>
        <taxon>Hyphomicrobiales</taxon>
        <taxon>Methylobacteriaceae</taxon>
        <taxon>Microvirga</taxon>
    </lineage>
</organism>
<gene>
    <name evidence="1" type="ORF">H0S73_25145</name>
</gene>
<name>A0A838BUZ9_9HYPH</name>
<dbReference type="AlphaFoldDB" id="A0A838BUZ9"/>
<proteinExistence type="predicted"/>
<comment type="caution">
    <text evidence="1">The sequence shown here is derived from an EMBL/GenBank/DDBJ whole genome shotgun (WGS) entry which is preliminary data.</text>
</comment>